<dbReference type="AlphaFoldDB" id="A0A1R4AAC7"/>
<dbReference type="Gene3D" id="2.130.10.10">
    <property type="entry name" value="YVTN repeat-like/Quinoprotein amine dehydrogenase"/>
    <property type="match status" value="3"/>
</dbReference>
<keyword evidence="3" id="KW-0747">Spliceosome</keyword>
<dbReference type="GO" id="GO:0005681">
    <property type="term" value="C:spliceosomal complex"/>
    <property type="evidence" value="ECO:0007669"/>
    <property type="project" value="UniProtKB-KW"/>
</dbReference>
<feature type="domain" description="RSE1/DDB1/CPSF1 first beta-propeller" evidence="7">
    <location>
        <begin position="15"/>
        <end position="369"/>
    </location>
</feature>
<proteinExistence type="predicted"/>
<accession>A0A1R4AAC7</accession>
<comment type="subcellular location">
    <subcellularLocation>
        <location evidence="1">Nucleus</location>
    </subcellularLocation>
</comment>
<organism evidence="9 10">
    <name type="scientific">Babesia microti (strain RI)</name>
    <dbReference type="NCBI Taxonomy" id="1133968"/>
    <lineage>
        <taxon>Eukaryota</taxon>
        <taxon>Sar</taxon>
        <taxon>Alveolata</taxon>
        <taxon>Apicomplexa</taxon>
        <taxon>Aconoidasida</taxon>
        <taxon>Piroplasmida</taxon>
        <taxon>Babesiidae</taxon>
        <taxon>Babesia</taxon>
    </lineage>
</organism>
<reference evidence="9 10" key="1">
    <citation type="journal article" date="2012" name="Nucleic Acids Res.">
        <title>Sequencing of the smallest Apicomplexan genome from the human pathogen Babesia microti.</title>
        <authorList>
            <person name="Cornillot E."/>
            <person name="Hadj-Kaddour K."/>
            <person name="Dassouli A."/>
            <person name="Noel B."/>
            <person name="Ranwez V."/>
            <person name="Vacherie B."/>
            <person name="Augagneur Y."/>
            <person name="Bres V."/>
            <person name="Duclos A."/>
            <person name="Randazzo S."/>
            <person name="Carcy B."/>
            <person name="Debierre-Grockiego F."/>
            <person name="Delbecq S."/>
            <person name="Moubri-Menage K."/>
            <person name="Shams-Eldin H."/>
            <person name="Usmani-Brown S."/>
            <person name="Bringaud F."/>
            <person name="Wincker P."/>
            <person name="Vivares C.P."/>
            <person name="Schwarz R.T."/>
            <person name="Schetters T.P."/>
            <person name="Krause P.J."/>
            <person name="Gorenflot A."/>
            <person name="Berry V."/>
            <person name="Barbe V."/>
            <person name="Ben Mamoun C."/>
        </authorList>
    </citation>
    <scope>NUCLEOTIDE SEQUENCE [LARGE SCALE GENOMIC DNA]</scope>
    <source>
        <strain evidence="9 10">RI</strain>
    </source>
</reference>
<dbReference type="InterPro" id="IPR015943">
    <property type="entry name" value="WD40/YVTN_repeat-like_dom_sf"/>
</dbReference>
<evidence type="ECO:0000313" key="9">
    <source>
        <dbReference type="EMBL" id="SJK85969.1"/>
    </source>
</evidence>
<keyword evidence="4" id="KW-0508">mRNA splicing</keyword>
<sequence>MPILYHLTLKKPTAVVTAVVGNFSNSKKQEIALARGHTLELLQADDQGKLNCVYSTEVYGIIRCIAPFRLTGASRDYLVVTSDSGRIVILEFNTAKNNFDRVHCETYGKSGNRRIVPGHFLGVDPKGRALMLAALERQKFVYILNRDNKSNLTISSPLEAHKSHSICHYLTGIDVGFDNPIFVTIEQNYATVNGDLSSSSVGDESKKYLSFWEMDLGLNHVTKKISMQTDATAHMLVPICGGTDGPGGVLVCCENYLIYTKPDHPELCCAYPRRLECSQDTGILINAWVVHKMVDFFFILLQTEYGDLLKVEIVSNDQTVKEIVCRYFDTVPIANSLCVLKTGYLFVGSEFGNHCFYQFISLGNDETTACTSLHPEGGNAIVAFNPRSPKNLLLVDELTSLSPVVDMKIADARGLDTSEIYLACGRGSRSTFQILRPGISVEELANNELPGYPRYVFSLKDKNADDCVGYIIVVFEGNTLVLSVGDAVEEVSNSFFNTETTTLCAMLMYDDSFIQIHEGGIRHIIDNHVSEWKPPTSKRIKCCSANTRQILIALSGGEVIYFEIDESHALVEIFKRNFGVDITCMAIQAVPTDRVYSSFGAISGLDNVVKLISLEKEKGLKQLSTQLLPNNATAESVCIAQIDSLGHMRRNSSLFLVVGLNTGVMIRSNIDAITGALSDQHSRFLGARAVRFSLVKVGDGMGFMAMSDKSWLCYAHQGKLFTSYINYDMVEHVASFCSSHCSDGFVAISGNSLRIYRCLNLGQEFSQSVAPLTYTPRKISILPSLSPITDNGTETGVTKNRHMLAIVECDHNTYDELTRTEIKKGLENIMPEGEQAEDVELGLYKAGEGKWGSCVRIIDPTTLSTAAKLLLDTDEAAISCCACDLEGYRCLAVGTVTGWNLANSNSNSCHIRMYAYGPNFEITFLHSTKVTGIPRALLAYEGRLLAGVGPDVILYALGKRQLLKKAEYRGGVIDIQGYGVATPRTIGNGGLFGVMWLGASGNRIFVGDIRESITVLKFDEQMAKLSLICDDIRPRWITGATVLDHHTVALVDKFDTFAVCRVPSEASASNLSSALNSGSLEAVMPTILGVGNKFEQEAQFHLGDLSTCIDKVTLCSGCTEAVVYATILGSIGALIPFISSDELDTLQHLELLMANENPPLSGREHSIYRSYYGPVQHVIDGDLCEEFESLDSITQSRIAAKIDKTVTEIIKKLRDIRSRLI</sequence>
<dbReference type="Pfam" id="PF23726">
    <property type="entry name" value="Beta-prop_RSE1_2nd"/>
    <property type="match status" value="1"/>
</dbReference>
<keyword evidence="5" id="KW-0539">Nucleus</keyword>
<feature type="domain" description="RSE1/DDB1/CPSF1 second beta-propeller" evidence="8">
    <location>
        <begin position="442"/>
        <end position="757"/>
    </location>
</feature>
<dbReference type="EMBL" id="FO082872">
    <property type="protein sequence ID" value="SJK85969.1"/>
    <property type="molecule type" value="Genomic_DNA"/>
</dbReference>
<keyword evidence="10" id="KW-1185">Reference proteome</keyword>
<reference evidence="9 10" key="3">
    <citation type="journal article" date="2016" name="Sci. Rep.">
        <title>Genome-wide diversity and gene expression profiling of Babesia microti isolates identify polymorphic genes that mediate host-pathogen interactions.</title>
        <authorList>
            <person name="Silva J.C."/>
            <person name="Cornillot E."/>
            <person name="McCracken C."/>
            <person name="Usmani-Brown S."/>
            <person name="Dwivedi A."/>
            <person name="Ifeonu O.O."/>
            <person name="Crabtree J."/>
            <person name="Gotia H.T."/>
            <person name="Virji A.Z."/>
            <person name="Reynes C."/>
            <person name="Colinge J."/>
            <person name="Kumar V."/>
            <person name="Lawres L."/>
            <person name="Pazzi J.E."/>
            <person name="Pablo J.V."/>
            <person name="Hung C."/>
            <person name="Brancato J."/>
            <person name="Kumari P."/>
            <person name="Orvis J."/>
            <person name="Tretina K."/>
            <person name="Chibucos M."/>
            <person name="Ott S."/>
            <person name="Sadzewicz L."/>
            <person name="Sengamalay N."/>
            <person name="Shetty A.C."/>
            <person name="Su Q."/>
            <person name="Tallon L."/>
            <person name="Fraser C.M."/>
            <person name="Frutos R."/>
            <person name="Molina D.M."/>
            <person name="Krause P.J."/>
            <person name="Ben Mamoun C."/>
        </authorList>
    </citation>
    <scope>NUCLEOTIDE SEQUENCE [LARGE SCALE GENOMIC DNA]</scope>
    <source>
        <strain evidence="9 10">RI</strain>
    </source>
</reference>
<dbReference type="FunFam" id="2.130.10.10:FF:001143">
    <property type="entry name" value="Pre-mRNA-splicing factor rse-1, putative"/>
    <property type="match status" value="1"/>
</dbReference>
<reference evidence="9 10" key="2">
    <citation type="journal article" date="2013" name="PLoS ONE">
        <title>Whole genome mapping and re-organization of the nuclear and mitochondrial genomes of Babesia microti isolates.</title>
        <authorList>
            <person name="Cornillot E."/>
            <person name="Dassouli A."/>
            <person name="Garg A."/>
            <person name="Pachikara N."/>
            <person name="Randazzo S."/>
            <person name="Depoix D."/>
            <person name="Carcy B."/>
            <person name="Delbecq S."/>
            <person name="Frutos R."/>
            <person name="Silva J.C."/>
            <person name="Sutton R."/>
            <person name="Krause P.J."/>
            <person name="Mamoun C.B."/>
        </authorList>
    </citation>
    <scope>NUCLEOTIDE SEQUENCE [LARGE SCALE GENOMIC DNA]</scope>
    <source>
        <strain evidence="9 10">RI</strain>
    </source>
</reference>
<dbReference type="GO" id="GO:0008380">
    <property type="term" value="P:RNA splicing"/>
    <property type="evidence" value="ECO:0007669"/>
    <property type="project" value="UniProtKB-KW"/>
</dbReference>
<dbReference type="PANTHER" id="PTHR10644">
    <property type="entry name" value="DNA REPAIR/RNA PROCESSING CPSF FAMILY"/>
    <property type="match status" value="1"/>
</dbReference>
<dbReference type="InterPro" id="IPR058543">
    <property type="entry name" value="Beta-prop_RSE1/DDB1/CPSF1_2nd"/>
</dbReference>
<name>A0A1R4AAC7_BABMR</name>
<dbReference type="Pfam" id="PF03178">
    <property type="entry name" value="CPSF_A"/>
    <property type="match status" value="1"/>
</dbReference>
<evidence type="ECO:0000256" key="3">
    <source>
        <dbReference type="ARBA" id="ARBA00022728"/>
    </source>
</evidence>
<dbReference type="VEuPathDB" id="PiroplasmaDB:BMR1_02g02120"/>
<evidence type="ECO:0000259" key="7">
    <source>
        <dbReference type="Pfam" id="PF10433"/>
    </source>
</evidence>
<dbReference type="InterPro" id="IPR050358">
    <property type="entry name" value="RSE1/DDB1/CFT1"/>
</dbReference>
<evidence type="ECO:0000313" key="10">
    <source>
        <dbReference type="Proteomes" id="UP000002899"/>
    </source>
</evidence>
<evidence type="ECO:0000259" key="8">
    <source>
        <dbReference type="Pfam" id="PF23726"/>
    </source>
</evidence>
<keyword evidence="2" id="KW-0507">mRNA processing</keyword>
<evidence type="ECO:0000256" key="5">
    <source>
        <dbReference type="ARBA" id="ARBA00023242"/>
    </source>
</evidence>
<dbReference type="InterPro" id="IPR004871">
    <property type="entry name" value="RSE1/DDB1/CPSF1_C"/>
</dbReference>
<dbReference type="InterPro" id="IPR018846">
    <property type="entry name" value="Beta-prop_RSE1/DDB1/CPSF1_1st"/>
</dbReference>
<protein>
    <submittedName>
        <fullName evidence="9">Splicing factor 3B subunit 3</fullName>
    </submittedName>
</protein>
<dbReference type="GeneID" id="24424210"/>
<evidence type="ECO:0000259" key="6">
    <source>
        <dbReference type="Pfam" id="PF03178"/>
    </source>
</evidence>
<evidence type="ECO:0000256" key="1">
    <source>
        <dbReference type="ARBA" id="ARBA00004123"/>
    </source>
</evidence>
<dbReference type="KEGG" id="bmic:BMR1_02g02120"/>
<feature type="domain" description="RSE1/DDB1/CPSF1 C-terminal" evidence="6">
    <location>
        <begin position="853"/>
        <end position="1188"/>
    </location>
</feature>
<gene>
    <name evidence="9" type="ORF">BMR1_02g02120</name>
</gene>
<evidence type="ECO:0000256" key="4">
    <source>
        <dbReference type="ARBA" id="ARBA00023187"/>
    </source>
</evidence>
<dbReference type="RefSeq" id="XP_021338171.1">
    <property type="nucleotide sequence ID" value="XM_021481539.1"/>
</dbReference>
<dbReference type="Proteomes" id="UP000002899">
    <property type="component" value="Chromosome II"/>
</dbReference>
<dbReference type="GO" id="GO:0003676">
    <property type="term" value="F:nucleic acid binding"/>
    <property type="evidence" value="ECO:0007669"/>
    <property type="project" value="InterPro"/>
</dbReference>
<dbReference type="GO" id="GO:0006397">
    <property type="term" value="P:mRNA processing"/>
    <property type="evidence" value="ECO:0007669"/>
    <property type="project" value="UniProtKB-KW"/>
</dbReference>
<dbReference type="Pfam" id="PF10433">
    <property type="entry name" value="Beta-prop_RSE1_1st"/>
    <property type="match status" value="1"/>
</dbReference>
<dbReference type="OrthoDB" id="436637at2759"/>
<evidence type="ECO:0000256" key="2">
    <source>
        <dbReference type="ARBA" id="ARBA00022664"/>
    </source>
</evidence>